<name>A0A437UIL8_ENTAV</name>
<evidence type="ECO:0000259" key="1">
    <source>
        <dbReference type="PROSITE" id="PS50132"/>
    </source>
</evidence>
<dbReference type="RefSeq" id="WP_016179586.1">
    <property type="nucleotide sequence ID" value="NZ_CAAKOH010000140.1"/>
</dbReference>
<dbReference type="EMBL" id="JARPWH010000042">
    <property type="protein sequence ID" value="MDT2403192.1"/>
    <property type="molecule type" value="Genomic_DNA"/>
</dbReference>
<dbReference type="Proteomes" id="UP000288388">
    <property type="component" value="Unassembled WGS sequence"/>
</dbReference>
<organism evidence="3 4">
    <name type="scientific">Enterococcus avium</name>
    <name type="common">Streptococcus avium</name>
    <dbReference type="NCBI Taxonomy" id="33945"/>
    <lineage>
        <taxon>Bacteria</taxon>
        <taxon>Bacillati</taxon>
        <taxon>Bacillota</taxon>
        <taxon>Bacilli</taxon>
        <taxon>Lactobacillales</taxon>
        <taxon>Enterococcaceae</taxon>
        <taxon>Enterococcus</taxon>
    </lineage>
</organism>
<reference evidence="3 4" key="1">
    <citation type="submission" date="2018-12" db="EMBL/GenBank/DDBJ databases">
        <title>A novel vanA-carrying plasmid in a clinical isolate of Enterococcus avium.</title>
        <authorList>
            <person name="Bernasconi O.J."/>
            <person name="Luzzaro F."/>
            <person name="Endimiani A."/>
        </authorList>
    </citation>
    <scope>NUCLEOTIDE SEQUENCE [LARGE SCALE GENOMIC DNA]</scope>
    <source>
        <strain evidence="3 4">LC0559/18</strain>
    </source>
</reference>
<proteinExistence type="predicted"/>
<reference evidence="2" key="2">
    <citation type="submission" date="2023-03" db="EMBL/GenBank/DDBJ databases">
        <authorList>
            <person name="Shen W."/>
            <person name="Cai J."/>
        </authorList>
    </citation>
    <scope>NUCLEOTIDE SEQUENCE</scope>
    <source>
        <strain evidence="2">P33-2</strain>
    </source>
</reference>
<dbReference type="AlphaFoldDB" id="A0A437UIL8"/>
<comment type="caution">
    <text evidence="3">The sequence shown here is derived from an EMBL/GenBank/DDBJ whole genome shotgun (WGS) entry which is preliminary data.</text>
</comment>
<feature type="domain" description="RGS" evidence="1">
    <location>
        <begin position="113"/>
        <end position="176"/>
    </location>
</feature>
<evidence type="ECO:0000313" key="4">
    <source>
        <dbReference type="Proteomes" id="UP000288388"/>
    </source>
</evidence>
<dbReference type="PROSITE" id="PS50132">
    <property type="entry name" value="RGS"/>
    <property type="match status" value="1"/>
</dbReference>
<dbReference type="Proteomes" id="UP001260773">
    <property type="component" value="Unassembled WGS sequence"/>
</dbReference>
<sequence>MNERTITQYPKLNIKEATKVGELLESDVFLFGKMFTIEYVASNLGIGVVPFFVCPECQQRRRDLYKVRKEWKCCKCHDLVYRSQQRSKNDGWYWFNRAIDQARKIDEDFRFNSFSELLNHPLMFPMFKPKYMKQSKYDNIRFWYDMYMFRSMKIMAEDMRKGLARMRRGIGIQDKD</sequence>
<evidence type="ECO:0000313" key="2">
    <source>
        <dbReference type="EMBL" id="MDT2403192.1"/>
    </source>
</evidence>
<protein>
    <recommendedName>
        <fullName evidence="1">RGS domain-containing protein</fullName>
    </recommendedName>
</protein>
<dbReference type="EMBL" id="RYZS01000001">
    <property type="protein sequence ID" value="RVU93482.1"/>
    <property type="molecule type" value="Genomic_DNA"/>
</dbReference>
<dbReference type="InterPro" id="IPR016137">
    <property type="entry name" value="RGS"/>
</dbReference>
<accession>A0A437UIL8</accession>
<evidence type="ECO:0000313" key="3">
    <source>
        <dbReference type="EMBL" id="RVU93482.1"/>
    </source>
</evidence>
<gene>
    <name evidence="3" type="ORF">EK398_00635</name>
    <name evidence="2" type="ORF">P7D43_12515</name>
</gene>